<reference evidence="11" key="1">
    <citation type="journal article" date="2010" name="Stand. Genomic Sci.">
        <title>Complete genome sequence of Syntrophothermus lipocalidus type strain (TGB-C1T).</title>
        <authorList>
            <consortium name="US DOE Joint Genome Institute (JGI-PGF)"/>
            <person name="Djao O."/>
            <person name="Zhang X."/>
            <person name="Lucas S."/>
            <person name="Lapidus A."/>
            <person name="Glavina Del Rio T."/>
            <person name="Nolan M."/>
            <person name="Tice H."/>
            <person name="Cheng J."/>
            <person name="Han C."/>
            <person name="Tapia R."/>
            <person name="Goodwin L."/>
            <person name="Pitluck S."/>
            <person name="Liolios K."/>
            <person name="Ivanova N."/>
            <person name="Mavromatis K."/>
            <person name="Mikhailova N."/>
            <person name="Ovchinnikova G."/>
            <person name="Pati A."/>
            <person name="Brambilla E."/>
            <person name="Chen A."/>
            <person name="Palaniappan K."/>
            <person name="Land M."/>
            <person name="Hauser L."/>
            <person name="Chang Y."/>
            <person name="Jeffries C."/>
            <person name="Rohde M."/>
            <person name="Sikorski J."/>
            <person name="Spring S."/>
            <person name="Goker M."/>
            <person name="Detter J."/>
            <person name="Woyke T."/>
            <person name="Bristow J."/>
            <person name="Eisen J."/>
            <person name="Markowitz V."/>
            <person name="Hugenholtz P."/>
            <person name="Kyrpides N."/>
            <person name="Klenk H."/>
        </authorList>
    </citation>
    <scope>NUCLEOTIDE SEQUENCE [LARGE SCALE GENOMIC DNA]</scope>
    <source>
        <strain evidence="11">DSM 12680 / TGB-C1</strain>
    </source>
</reference>
<dbReference type="EMBL" id="CP002048">
    <property type="protein sequence ID" value="ADI01009.1"/>
    <property type="molecule type" value="Genomic_DNA"/>
</dbReference>
<dbReference type="OrthoDB" id="9784332at2"/>
<name>D7CJC0_SYNLT</name>
<dbReference type="KEGG" id="slp:Slip_0219"/>
<dbReference type="PANTHER" id="PTHR43553">
    <property type="entry name" value="HEAVY METAL TRANSPORTER"/>
    <property type="match status" value="1"/>
</dbReference>
<accession>D7CJC0</accession>
<keyword evidence="7" id="KW-1278">Translocase</keyword>
<gene>
    <name evidence="10" type="ordered locus">Slip_0219</name>
</gene>
<dbReference type="SUPFAM" id="SSF52540">
    <property type="entry name" value="P-loop containing nucleoside triphosphate hydrolases"/>
    <property type="match status" value="1"/>
</dbReference>
<dbReference type="eggNOG" id="COG1122">
    <property type="taxonomic scope" value="Bacteria"/>
</dbReference>
<dbReference type="GO" id="GO:0043190">
    <property type="term" value="C:ATP-binding cassette (ABC) transporter complex"/>
    <property type="evidence" value="ECO:0007669"/>
    <property type="project" value="TreeGrafter"/>
</dbReference>
<dbReference type="Proteomes" id="UP000000378">
    <property type="component" value="Chromosome"/>
</dbReference>
<keyword evidence="6" id="KW-0067">ATP-binding</keyword>
<dbReference type="InterPro" id="IPR015856">
    <property type="entry name" value="ABC_transpr_CbiO/EcfA_su"/>
</dbReference>
<evidence type="ECO:0000256" key="6">
    <source>
        <dbReference type="ARBA" id="ARBA00022840"/>
    </source>
</evidence>
<dbReference type="GO" id="GO:0005524">
    <property type="term" value="F:ATP binding"/>
    <property type="evidence" value="ECO:0007669"/>
    <property type="project" value="UniProtKB-KW"/>
</dbReference>
<dbReference type="PROSITE" id="PS00211">
    <property type="entry name" value="ABC_TRANSPORTER_1"/>
    <property type="match status" value="1"/>
</dbReference>
<dbReference type="InterPro" id="IPR003439">
    <property type="entry name" value="ABC_transporter-like_ATP-bd"/>
</dbReference>
<keyword evidence="5" id="KW-0547">Nucleotide-binding</keyword>
<evidence type="ECO:0000259" key="9">
    <source>
        <dbReference type="PROSITE" id="PS50893"/>
    </source>
</evidence>
<keyword evidence="8" id="KW-0472">Membrane</keyword>
<evidence type="ECO:0000256" key="1">
    <source>
        <dbReference type="ARBA" id="ARBA00004202"/>
    </source>
</evidence>
<dbReference type="InterPro" id="IPR027417">
    <property type="entry name" value="P-loop_NTPase"/>
</dbReference>
<evidence type="ECO:0000313" key="10">
    <source>
        <dbReference type="EMBL" id="ADI01009.1"/>
    </source>
</evidence>
<evidence type="ECO:0000313" key="11">
    <source>
        <dbReference type="Proteomes" id="UP000000378"/>
    </source>
</evidence>
<keyword evidence="3" id="KW-0813">Transport</keyword>
<evidence type="ECO:0000256" key="2">
    <source>
        <dbReference type="ARBA" id="ARBA00005417"/>
    </source>
</evidence>
<dbReference type="PROSITE" id="PS50893">
    <property type="entry name" value="ABC_TRANSPORTER_2"/>
    <property type="match status" value="1"/>
</dbReference>
<dbReference type="InterPro" id="IPR050095">
    <property type="entry name" value="ECF_ABC_transporter_ATP-bd"/>
</dbReference>
<dbReference type="InterPro" id="IPR017871">
    <property type="entry name" value="ABC_transporter-like_CS"/>
</dbReference>
<evidence type="ECO:0000256" key="4">
    <source>
        <dbReference type="ARBA" id="ARBA00022475"/>
    </source>
</evidence>
<sequence>MSEIVKVRHLSYTYASGSAYERKALNDISFSVDRGEFLGIFGPNGSGKSTLAQHLNGLIRPVKGTVIVCGLDASDPRTSRDLWKKVGLVFQYPEHQIFQTSVYDEVAYGPRNLGLPEAEVQERTYEALREVGLTPENIVKVNPVTLSGGMRRRVAIAGILAIRPEILILDEPMAGLDAAGRKLILDIIRQRQERHETTIMISHDLKEVLSTADRIAVLDRGCLSFFGYVSALLDEPEILARYQFDLPEYLQVVFALAAKDVDIRRDIKNIEEAAREIVRLLNESGRLPLSRGKLMKARRKEGFLTGT</sequence>
<proteinExistence type="inferred from homology"/>
<dbReference type="STRING" id="643648.Slip_0219"/>
<keyword evidence="11" id="KW-1185">Reference proteome</keyword>
<dbReference type="CDD" id="cd03225">
    <property type="entry name" value="ABC_cobalt_CbiO_domain1"/>
    <property type="match status" value="1"/>
</dbReference>
<dbReference type="GO" id="GO:0042626">
    <property type="term" value="F:ATPase-coupled transmembrane transporter activity"/>
    <property type="evidence" value="ECO:0007669"/>
    <property type="project" value="TreeGrafter"/>
</dbReference>
<dbReference type="PANTHER" id="PTHR43553:SF27">
    <property type="entry name" value="ENERGY-COUPLING FACTOR TRANSPORTER ATP-BINDING PROTEIN ECFA2"/>
    <property type="match status" value="1"/>
</dbReference>
<protein>
    <submittedName>
        <fullName evidence="10">ABC transporter related protein</fullName>
    </submittedName>
</protein>
<dbReference type="InterPro" id="IPR003593">
    <property type="entry name" value="AAA+_ATPase"/>
</dbReference>
<feature type="domain" description="ABC transporter" evidence="9">
    <location>
        <begin position="5"/>
        <end position="245"/>
    </location>
</feature>
<dbReference type="SMART" id="SM00382">
    <property type="entry name" value="AAA"/>
    <property type="match status" value="1"/>
</dbReference>
<dbReference type="FunFam" id="3.40.50.300:FF:000224">
    <property type="entry name" value="Energy-coupling factor transporter ATP-binding protein EcfA"/>
    <property type="match status" value="1"/>
</dbReference>
<dbReference type="Pfam" id="PF00005">
    <property type="entry name" value="ABC_tran"/>
    <property type="match status" value="1"/>
</dbReference>
<dbReference type="HOGENOM" id="CLU_000604_1_22_9"/>
<evidence type="ECO:0000256" key="3">
    <source>
        <dbReference type="ARBA" id="ARBA00022448"/>
    </source>
</evidence>
<keyword evidence="4" id="KW-1003">Cell membrane</keyword>
<organism evidence="10 11">
    <name type="scientific">Syntrophothermus lipocalidus (strain DSM 12680 / TGB-C1)</name>
    <dbReference type="NCBI Taxonomy" id="643648"/>
    <lineage>
        <taxon>Bacteria</taxon>
        <taxon>Bacillati</taxon>
        <taxon>Bacillota</taxon>
        <taxon>Clostridia</taxon>
        <taxon>Eubacteriales</taxon>
        <taxon>Syntrophomonadaceae</taxon>
        <taxon>Syntrophothermus</taxon>
    </lineage>
</organism>
<evidence type="ECO:0000256" key="5">
    <source>
        <dbReference type="ARBA" id="ARBA00022741"/>
    </source>
</evidence>
<evidence type="ECO:0000256" key="8">
    <source>
        <dbReference type="ARBA" id="ARBA00023136"/>
    </source>
</evidence>
<dbReference type="AlphaFoldDB" id="D7CJC0"/>
<comment type="subcellular location">
    <subcellularLocation>
        <location evidence="1">Cell membrane</location>
        <topology evidence="1">Peripheral membrane protein</topology>
    </subcellularLocation>
</comment>
<dbReference type="Gene3D" id="3.40.50.300">
    <property type="entry name" value="P-loop containing nucleotide triphosphate hydrolases"/>
    <property type="match status" value="1"/>
</dbReference>
<evidence type="ECO:0000256" key="7">
    <source>
        <dbReference type="ARBA" id="ARBA00022967"/>
    </source>
</evidence>
<comment type="similarity">
    <text evidence="2">Belongs to the ABC transporter superfamily.</text>
</comment>
<reference evidence="10 11" key="2">
    <citation type="journal article" date="2010" name="Stand. Genomic Sci.">
        <title>Complete genome sequence of Syntrophothermus lipocalidus type strain (TGB-C1).</title>
        <authorList>
            <person name="Djao O.D."/>
            <person name="Zhang X."/>
            <person name="Lucas S."/>
            <person name="Lapidus A."/>
            <person name="Del Rio T.G."/>
            <person name="Nolan M."/>
            <person name="Tice H."/>
            <person name="Cheng J.F."/>
            <person name="Han C."/>
            <person name="Tapia R."/>
            <person name="Goodwin L."/>
            <person name="Pitluck S."/>
            <person name="Liolios K."/>
            <person name="Ivanova N."/>
            <person name="Mavromatis K."/>
            <person name="Mikhailova N."/>
            <person name="Ovchinnikova G."/>
            <person name="Pati A."/>
            <person name="Brambilla E."/>
            <person name="Chen A."/>
            <person name="Palaniappan K."/>
            <person name="Land M."/>
            <person name="Hauser L."/>
            <person name="Chang Y.J."/>
            <person name="Jeffries C.D."/>
            <person name="Rohde M."/>
            <person name="Sikorski J."/>
            <person name="Spring S."/>
            <person name="Goker M."/>
            <person name="Detter J.C."/>
            <person name="Woyke T."/>
            <person name="Bristow J."/>
            <person name="Eisen J.A."/>
            <person name="Markowitz V."/>
            <person name="Hugenholtz P."/>
            <person name="Kyrpides N.C."/>
            <person name="Klenk H.P."/>
        </authorList>
    </citation>
    <scope>NUCLEOTIDE SEQUENCE [LARGE SCALE GENOMIC DNA]</scope>
    <source>
        <strain evidence="11">DSM 12680 / TGB-C1</strain>
    </source>
</reference>
<dbReference type="GO" id="GO:0016887">
    <property type="term" value="F:ATP hydrolysis activity"/>
    <property type="evidence" value="ECO:0007669"/>
    <property type="project" value="InterPro"/>
</dbReference>
<dbReference type="RefSeq" id="WP_013174411.1">
    <property type="nucleotide sequence ID" value="NC_014220.1"/>
</dbReference>